<evidence type="ECO:0000256" key="4">
    <source>
        <dbReference type="RuleBase" id="RU003357"/>
    </source>
</evidence>
<evidence type="ECO:0000259" key="5">
    <source>
        <dbReference type="Pfam" id="PF00593"/>
    </source>
</evidence>
<feature type="domain" description="TonB-dependent receptor plug" evidence="6">
    <location>
        <begin position="270"/>
        <end position="354"/>
    </location>
</feature>
<dbReference type="Proteomes" id="UP000298050">
    <property type="component" value="Unassembled WGS sequence"/>
</dbReference>
<keyword evidence="2 4" id="KW-0472">Membrane</keyword>
<sequence>MPPVIQLCGCCCALCRCAARQLLLFQRTAGPEASIFMKRFISFVGIALSLMSHQVLAATVYVAVFLDEAPLSGVYVTLDDVPLGVTNERGAAQTLVGDGEHKLELSDDDITLPVTFSSSADEDVEVRVVFHEAEGVEPVIDIRKFDEGATGASGYITGTVTDVAGLPIAGATVTAPGSGASATTDADGIYVLQVPRGDYPLEVSAEGYNDATMGRLHVMADMGVTVGVTLREPTPAGTSVALPSTQVEEVIVMGVFQATENSADIERFATTITNAIDVAQLERFGDSDVASALNRVVGVAVTDDKYATVRGLDGRYISSTLNGLLMPSTDPQRRDVQLDLFPTNILGGIEIQKSYTPDQLATTTGGSIKILTKGIPDERVLKVSGSLGYNFDFTGDDIVSHRGSNTDWAGFDSGLRKLPQSVVNATDGGRSLTICDPSVDPVRCTSELEAAQLGVKFQDDYNLKDKTALPDGGVSVAFGDRLQAGDSSNEWGYYLAADYDYSTSDRGDAELTNPLDTTGFYNRASETVNVNGYGVVGYEYGAANEILSKTTLLRSTDDTTRHEVGVDLEGSEVDKTIFQYVERQFFSQAFTGHNDWDLDHGMHAIDWRVAYSRTNRDEPDRRQYTYFNGNLSTSAFERRWSELEEDAIDVVLDYTFTLDWGQLSSTDFKAGVLWSDKEREVEQYRFGIRLGDRRDISLGIDQDLEKDILPYYNFALDRVRLAANTADTDSYDSTEEIKAYYLTTDTEFGEDWSMTLGARYEDFSQELSYPNQTGADNLLEADDWYPAFALTWRPTEEIQVRGGWSETVSYPGLIERSESLSYDPETDDPIFGNPDLDVSTIENLDLRVEYYFAETSSVSLAVFSKKIDKPIETALPDASGSAASGITFRNQDSADLLGVELDGQMDLLDEADYLLFVGGNISYIDSEVELGPDSLRLEGAAANGRQLQGQSEWLANIQIGFDHYPTDQKFTFLVNWFDDRIFRIARGAATGPEIEAGRVLIDLTYEKMFGENFTVEAAIKNLLNEKVDYEQNGRTIESYQTGTSIGVTLNYEFL</sequence>
<keyword evidence="3" id="KW-0998">Cell outer membrane</keyword>
<dbReference type="Gene3D" id="2.170.130.10">
    <property type="entry name" value="TonB-dependent receptor, plug domain"/>
    <property type="match status" value="1"/>
</dbReference>
<dbReference type="SUPFAM" id="SSF56935">
    <property type="entry name" value="Porins"/>
    <property type="match status" value="1"/>
</dbReference>
<proteinExistence type="inferred from homology"/>
<keyword evidence="4" id="KW-0798">TonB box</keyword>
<evidence type="ECO:0000259" key="6">
    <source>
        <dbReference type="Pfam" id="PF07715"/>
    </source>
</evidence>
<dbReference type="InterPro" id="IPR036942">
    <property type="entry name" value="Beta-barrel_TonB_sf"/>
</dbReference>
<protein>
    <submittedName>
        <fullName evidence="7">TonB-dependent receptor</fullName>
    </submittedName>
</protein>
<dbReference type="Gene3D" id="2.40.170.20">
    <property type="entry name" value="TonB-dependent receptor, beta-barrel domain"/>
    <property type="match status" value="1"/>
</dbReference>
<dbReference type="InterPro" id="IPR037066">
    <property type="entry name" value="Plug_dom_sf"/>
</dbReference>
<evidence type="ECO:0000256" key="1">
    <source>
        <dbReference type="ARBA" id="ARBA00004442"/>
    </source>
</evidence>
<evidence type="ECO:0000313" key="7">
    <source>
        <dbReference type="EMBL" id="TGD75778.1"/>
    </source>
</evidence>
<dbReference type="InterPro" id="IPR012910">
    <property type="entry name" value="Plug_dom"/>
</dbReference>
<dbReference type="Pfam" id="PF00593">
    <property type="entry name" value="TonB_dep_Rec_b-barrel"/>
    <property type="match status" value="1"/>
</dbReference>
<dbReference type="Pfam" id="PF07715">
    <property type="entry name" value="Plug"/>
    <property type="match status" value="1"/>
</dbReference>
<gene>
    <name evidence="7" type="ORF">E4634_02600</name>
</gene>
<dbReference type="Gene3D" id="2.60.40.1120">
    <property type="entry name" value="Carboxypeptidase-like, regulatory domain"/>
    <property type="match status" value="1"/>
</dbReference>
<dbReference type="SUPFAM" id="SSF49464">
    <property type="entry name" value="Carboxypeptidase regulatory domain-like"/>
    <property type="match status" value="1"/>
</dbReference>
<dbReference type="AlphaFoldDB" id="A0A4Z0M8S3"/>
<dbReference type="EMBL" id="SRLE01000002">
    <property type="protein sequence ID" value="TGD75778.1"/>
    <property type="molecule type" value="Genomic_DNA"/>
</dbReference>
<organism evidence="7 8">
    <name type="scientific">Mangrovimicrobium sediminis</name>
    <dbReference type="NCBI Taxonomy" id="2562682"/>
    <lineage>
        <taxon>Bacteria</taxon>
        <taxon>Pseudomonadati</taxon>
        <taxon>Pseudomonadota</taxon>
        <taxon>Gammaproteobacteria</taxon>
        <taxon>Cellvibrionales</taxon>
        <taxon>Halieaceae</taxon>
        <taxon>Mangrovimicrobium</taxon>
    </lineage>
</organism>
<evidence type="ECO:0000313" key="8">
    <source>
        <dbReference type="Proteomes" id="UP000298050"/>
    </source>
</evidence>
<keyword evidence="8" id="KW-1185">Reference proteome</keyword>
<feature type="domain" description="TonB-dependent receptor-like beta-barrel" evidence="5">
    <location>
        <begin position="586"/>
        <end position="1022"/>
    </location>
</feature>
<comment type="similarity">
    <text evidence="4">Belongs to the TonB-dependent receptor family.</text>
</comment>
<name>A0A4Z0M8S3_9GAMM</name>
<comment type="subcellular location">
    <subcellularLocation>
        <location evidence="1 4">Cell outer membrane</location>
    </subcellularLocation>
</comment>
<dbReference type="Pfam" id="PF13620">
    <property type="entry name" value="CarboxypepD_reg"/>
    <property type="match status" value="1"/>
</dbReference>
<dbReference type="OrthoDB" id="9768470at2"/>
<evidence type="ECO:0000256" key="2">
    <source>
        <dbReference type="ARBA" id="ARBA00023136"/>
    </source>
</evidence>
<comment type="caution">
    <text evidence="7">The sequence shown here is derived from an EMBL/GenBank/DDBJ whole genome shotgun (WGS) entry which is preliminary data.</text>
</comment>
<reference evidence="7 8" key="1">
    <citation type="submission" date="2019-04" db="EMBL/GenBank/DDBJ databases">
        <title>Taxonomy of novel Haliea sp. from mangrove soil of West Coast of India.</title>
        <authorList>
            <person name="Verma A."/>
            <person name="Kumar P."/>
            <person name="Krishnamurthi S."/>
        </authorList>
    </citation>
    <scope>NUCLEOTIDE SEQUENCE [LARGE SCALE GENOMIC DNA]</scope>
    <source>
        <strain evidence="7 8">SAOS-164</strain>
    </source>
</reference>
<dbReference type="InterPro" id="IPR000531">
    <property type="entry name" value="Beta-barrel_TonB"/>
</dbReference>
<dbReference type="PANTHER" id="PTHR40980:SF5">
    <property type="entry name" value="TONB-DEPENDENT RECEPTOR"/>
    <property type="match status" value="1"/>
</dbReference>
<dbReference type="PANTHER" id="PTHR40980">
    <property type="entry name" value="PLUG DOMAIN-CONTAINING PROTEIN"/>
    <property type="match status" value="1"/>
</dbReference>
<evidence type="ECO:0000256" key="3">
    <source>
        <dbReference type="ARBA" id="ARBA00023237"/>
    </source>
</evidence>
<keyword evidence="7" id="KW-0675">Receptor</keyword>
<dbReference type="InterPro" id="IPR008969">
    <property type="entry name" value="CarboxyPept-like_regulatory"/>
</dbReference>
<accession>A0A4Z0M8S3</accession>
<dbReference type="GO" id="GO:0009279">
    <property type="term" value="C:cell outer membrane"/>
    <property type="evidence" value="ECO:0007669"/>
    <property type="project" value="UniProtKB-SubCell"/>
</dbReference>